<keyword evidence="2" id="KW-0812">Transmembrane</keyword>
<feature type="transmembrane region" description="Helical" evidence="2">
    <location>
        <begin position="144"/>
        <end position="164"/>
    </location>
</feature>
<keyword evidence="2" id="KW-1133">Transmembrane helix</keyword>
<evidence type="ECO:0000313" key="3">
    <source>
        <dbReference type="EMBL" id="KAK4196282.1"/>
    </source>
</evidence>
<feature type="transmembrane region" description="Helical" evidence="2">
    <location>
        <begin position="243"/>
        <end position="265"/>
    </location>
</feature>
<dbReference type="InterPro" id="IPR021514">
    <property type="entry name" value="DUF3176"/>
</dbReference>
<name>A0AAN7ARX3_9PEZI</name>
<feature type="region of interest" description="Disordered" evidence="1">
    <location>
        <begin position="1"/>
        <end position="127"/>
    </location>
</feature>
<gene>
    <name evidence="3" type="ORF">QBC40DRAFT_268560</name>
</gene>
<accession>A0AAN7ARX3</accession>
<feature type="compositionally biased region" description="Polar residues" evidence="1">
    <location>
        <begin position="84"/>
        <end position="95"/>
    </location>
</feature>
<dbReference type="PANTHER" id="PTHR35394">
    <property type="entry name" value="DUF3176 DOMAIN-CONTAINING PROTEIN"/>
    <property type="match status" value="1"/>
</dbReference>
<dbReference type="PANTHER" id="PTHR35394:SF5">
    <property type="entry name" value="DUF3176 DOMAIN-CONTAINING PROTEIN"/>
    <property type="match status" value="1"/>
</dbReference>
<dbReference type="EMBL" id="MU863988">
    <property type="protein sequence ID" value="KAK4196282.1"/>
    <property type="molecule type" value="Genomic_DNA"/>
</dbReference>
<sequence length="772" mass="85247">MAPDQHKSQMPAAADGTNRRCSDDNWEEPNSPEIESEIPAASTSPGFHPEESHISQSNDQQQSSSTSTLPVANNSPCPVKIVPAQQNLHQGQDSAETGHMGGQPLVESETRTQSSRPSQQSINGADNSDLDPLRPLWKIWGLETLSLIVGFLVFAGIIALLASHDQKQLPSWPLKISLNSVLAFLTTVAKAAFMWPVSNAISQAKWSWFLQDRPLYDFHLIDQASRGSWGSLALIRRIRHRHFITLAAVLSVICVLTSPLTQLSIDYRPRHVPSPDEKGAQTSVLGMLEHPVHENLDLVMSNAVSHLPWPAKGYDYGLINPTGAACPTGNCTFDTIHSLGVCVRFADISPKLEVRELDAHTTATLKASGEWLVDGMRTWKASIKNAYPDGTSFDLVHQGKFALVLDMLSGNQSIAFRADRNLMQTKIASLVLIRTAPVIRDEAHRRELLEEVPIGKIAEAVDEIKHEASEILFHLCVQSYNITVEKGEQTTTLVDSSAELRSDDSDFFMDFSCNDMAFEPLSCDAGPVSRPRYNDTVYLRNPPNRSAAEPERYGATYEAVEAMATEIKTLMMAYAQEYPGQFEGRPNLTAIELVAPGGSILSRPLWLSIFMDPENLVDSGRTYGRIQTLYSNIALSLSSGLRENQFRYRVTDSEDGIFSITGTAWIEESYVHVTWGWLAFLAVELTIATVFLAITIVVQIKTRAGHDSAVGAFVVEEFKDSSLAPLLALSPEARSAVGGRLQRLDFMKERAKRLHVRLEGSEIVPSEMRQTV</sequence>
<feature type="compositionally biased region" description="Low complexity" evidence="1">
    <location>
        <begin position="111"/>
        <end position="121"/>
    </location>
</feature>
<protein>
    <submittedName>
        <fullName evidence="3">Uncharacterized protein</fullName>
    </submittedName>
</protein>
<feature type="compositionally biased region" description="Low complexity" evidence="1">
    <location>
        <begin position="28"/>
        <end position="39"/>
    </location>
</feature>
<proteinExistence type="predicted"/>
<keyword evidence="4" id="KW-1185">Reference proteome</keyword>
<dbReference type="Proteomes" id="UP001303160">
    <property type="component" value="Unassembled WGS sequence"/>
</dbReference>
<feature type="compositionally biased region" description="Low complexity" evidence="1">
    <location>
        <begin position="54"/>
        <end position="67"/>
    </location>
</feature>
<feature type="transmembrane region" description="Helical" evidence="2">
    <location>
        <begin position="675"/>
        <end position="698"/>
    </location>
</feature>
<keyword evidence="2" id="KW-0472">Membrane</keyword>
<evidence type="ECO:0000256" key="2">
    <source>
        <dbReference type="SAM" id="Phobius"/>
    </source>
</evidence>
<dbReference type="Pfam" id="PF11374">
    <property type="entry name" value="DUF3176"/>
    <property type="match status" value="1"/>
</dbReference>
<reference evidence="3" key="2">
    <citation type="submission" date="2023-05" db="EMBL/GenBank/DDBJ databases">
        <authorList>
            <consortium name="Lawrence Berkeley National Laboratory"/>
            <person name="Steindorff A."/>
            <person name="Hensen N."/>
            <person name="Bonometti L."/>
            <person name="Westerberg I."/>
            <person name="Brannstrom I.O."/>
            <person name="Guillou S."/>
            <person name="Cros-Aarteil S."/>
            <person name="Calhoun S."/>
            <person name="Haridas S."/>
            <person name="Kuo A."/>
            <person name="Mondo S."/>
            <person name="Pangilinan J."/>
            <person name="Riley R."/>
            <person name="Labutti K."/>
            <person name="Andreopoulos B."/>
            <person name="Lipzen A."/>
            <person name="Chen C."/>
            <person name="Yanf M."/>
            <person name="Daum C."/>
            <person name="Ng V."/>
            <person name="Clum A."/>
            <person name="Ohm R."/>
            <person name="Martin F."/>
            <person name="Silar P."/>
            <person name="Natvig D."/>
            <person name="Lalanne C."/>
            <person name="Gautier V."/>
            <person name="Ament-Velasquez S.L."/>
            <person name="Kruys A."/>
            <person name="Hutchinson M.I."/>
            <person name="Powell A.J."/>
            <person name="Barry K."/>
            <person name="Miller A.N."/>
            <person name="Grigoriev I.V."/>
            <person name="Debuchy R."/>
            <person name="Gladieux P."/>
            <person name="Thoren M.H."/>
            <person name="Johannesson H."/>
        </authorList>
    </citation>
    <scope>NUCLEOTIDE SEQUENCE</scope>
    <source>
        <strain evidence="3">CBS 315.58</strain>
    </source>
</reference>
<evidence type="ECO:0000313" key="4">
    <source>
        <dbReference type="Proteomes" id="UP001303160"/>
    </source>
</evidence>
<organism evidence="3 4">
    <name type="scientific">Triangularia verruculosa</name>
    <dbReference type="NCBI Taxonomy" id="2587418"/>
    <lineage>
        <taxon>Eukaryota</taxon>
        <taxon>Fungi</taxon>
        <taxon>Dikarya</taxon>
        <taxon>Ascomycota</taxon>
        <taxon>Pezizomycotina</taxon>
        <taxon>Sordariomycetes</taxon>
        <taxon>Sordariomycetidae</taxon>
        <taxon>Sordariales</taxon>
        <taxon>Podosporaceae</taxon>
        <taxon>Triangularia</taxon>
    </lineage>
</organism>
<reference evidence="3" key="1">
    <citation type="journal article" date="2023" name="Mol. Phylogenet. Evol.">
        <title>Genome-scale phylogeny and comparative genomics of the fungal order Sordariales.</title>
        <authorList>
            <person name="Hensen N."/>
            <person name="Bonometti L."/>
            <person name="Westerberg I."/>
            <person name="Brannstrom I.O."/>
            <person name="Guillou S."/>
            <person name="Cros-Aarteil S."/>
            <person name="Calhoun S."/>
            <person name="Haridas S."/>
            <person name="Kuo A."/>
            <person name="Mondo S."/>
            <person name="Pangilinan J."/>
            <person name="Riley R."/>
            <person name="LaButti K."/>
            <person name="Andreopoulos B."/>
            <person name="Lipzen A."/>
            <person name="Chen C."/>
            <person name="Yan M."/>
            <person name="Daum C."/>
            <person name="Ng V."/>
            <person name="Clum A."/>
            <person name="Steindorff A."/>
            <person name="Ohm R.A."/>
            <person name="Martin F."/>
            <person name="Silar P."/>
            <person name="Natvig D.O."/>
            <person name="Lalanne C."/>
            <person name="Gautier V."/>
            <person name="Ament-Velasquez S.L."/>
            <person name="Kruys A."/>
            <person name="Hutchinson M.I."/>
            <person name="Powell A.J."/>
            <person name="Barry K."/>
            <person name="Miller A.N."/>
            <person name="Grigoriev I.V."/>
            <person name="Debuchy R."/>
            <person name="Gladieux P."/>
            <person name="Hiltunen Thoren M."/>
            <person name="Johannesson H."/>
        </authorList>
    </citation>
    <scope>NUCLEOTIDE SEQUENCE</scope>
    <source>
        <strain evidence="3">CBS 315.58</strain>
    </source>
</reference>
<evidence type="ECO:0000256" key="1">
    <source>
        <dbReference type="SAM" id="MobiDB-lite"/>
    </source>
</evidence>
<comment type="caution">
    <text evidence="3">The sequence shown here is derived from an EMBL/GenBank/DDBJ whole genome shotgun (WGS) entry which is preliminary data.</text>
</comment>
<dbReference type="AlphaFoldDB" id="A0AAN7ARX3"/>
<feature type="transmembrane region" description="Helical" evidence="2">
    <location>
        <begin position="176"/>
        <end position="197"/>
    </location>
</feature>